<proteinExistence type="predicted"/>
<organism evidence="1 2">
    <name type="scientific">Fusarium equiseti</name>
    <name type="common">Fusarium scirpi</name>
    <dbReference type="NCBI Taxonomy" id="61235"/>
    <lineage>
        <taxon>Eukaryota</taxon>
        <taxon>Fungi</taxon>
        <taxon>Dikarya</taxon>
        <taxon>Ascomycota</taxon>
        <taxon>Pezizomycotina</taxon>
        <taxon>Sordariomycetes</taxon>
        <taxon>Hypocreomycetidae</taxon>
        <taxon>Hypocreales</taxon>
        <taxon>Nectriaceae</taxon>
        <taxon>Fusarium</taxon>
        <taxon>Fusarium incarnatum-equiseti species complex</taxon>
    </lineage>
</organism>
<dbReference type="EMBL" id="JAOQBH010000004">
    <property type="protein sequence ID" value="KAJ4137217.1"/>
    <property type="molecule type" value="Genomic_DNA"/>
</dbReference>
<name>A0ABQ8RK75_FUSEQ</name>
<keyword evidence="2" id="KW-1185">Reference proteome</keyword>
<evidence type="ECO:0000313" key="1">
    <source>
        <dbReference type="EMBL" id="KAJ4137217.1"/>
    </source>
</evidence>
<evidence type="ECO:0000313" key="2">
    <source>
        <dbReference type="Proteomes" id="UP001152024"/>
    </source>
</evidence>
<gene>
    <name evidence="1" type="ORF">NW768_002799</name>
</gene>
<dbReference type="Gene3D" id="2.30.30.380">
    <property type="entry name" value="Zn-finger domain of Sec23/24"/>
    <property type="match status" value="1"/>
</dbReference>
<reference evidence="1" key="1">
    <citation type="submission" date="2022-09" db="EMBL/GenBank/DDBJ databases">
        <title>Fusarium specimens isolated from Avocado Roots.</title>
        <authorList>
            <person name="Stajich J."/>
            <person name="Roper C."/>
            <person name="Heimlech-Rivalta G."/>
        </authorList>
    </citation>
    <scope>NUCLEOTIDE SEQUENCE</scope>
    <source>
        <strain evidence="1">CF00095</strain>
    </source>
</reference>
<protein>
    <recommendedName>
        <fullName evidence="3">RanBP2-type domain-containing protein</fullName>
    </recommendedName>
</protein>
<dbReference type="Proteomes" id="UP001152024">
    <property type="component" value="Unassembled WGS sequence"/>
</dbReference>
<accession>A0ABQ8RK75</accession>
<sequence length="121" mass="14001">MELNSIRFLGERATASEVKDNRHAVPDFNKWICKKCGKHGNKMKNTRCSRCWVKRVRGTVAEERPPGAIVWIIWKLMEKDDNGNENWEWCECYDFPSSTASELMVTEADIPPSHMSDIILD</sequence>
<comment type="caution">
    <text evidence="1">The sequence shown here is derived from an EMBL/GenBank/DDBJ whole genome shotgun (WGS) entry which is preliminary data.</text>
</comment>
<evidence type="ECO:0008006" key="3">
    <source>
        <dbReference type="Google" id="ProtNLM"/>
    </source>
</evidence>